<dbReference type="AlphaFoldDB" id="A0A4Q6I796"/>
<gene>
    <name evidence="1" type="ORF">DRF75_00685</name>
</gene>
<evidence type="ECO:0000313" key="2">
    <source>
        <dbReference type="Proteomes" id="UP000293377"/>
    </source>
</evidence>
<comment type="caution">
    <text evidence="1">The sequence shown here is derived from an EMBL/GenBank/DDBJ whole genome shotgun (WGS) entry which is preliminary data.</text>
</comment>
<name>A0A4Q6I796_9RICK</name>
<organism evidence="1 2">
    <name type="scientific">Ehrlichia minasensis</name>
    <dbReference type="NCBI Taxonomy" id="1242993"/>
    <lineage>
        <taxon>Bacteria</taxon>
        <taxon>Pseudomonadati</taxon>
        <taxon>Pseudomonadota</taxon>
        <taxon>Alphaproteobacteria</taxon>
        <taxon>Rickettsiales</taxon>
        <taxon>Anaplasmataceae</taxon>
        <taxon>Ehrlichia</taxon>
    </lineage>
</organism>
<dbReference type="Proteomes" id="UP000293377">
    <property type="component" value="Unassembled WGS sequence"/>
</dbReference>
<dbReference type="EMBL" id="QOHL01000001">
    <property type="protein sequence ID" value="RZB13210.1"/>
    <property type="molecule type" value="Genomic_DNA"/>
</dbReference>
<keyword evidence="2" id="KW-1185">Reference proteome</keyword>
<dbReference type="RefSeq" id="WP_045171383.1">
    <property type="nucleotide sequence ID" value="NZ_QOHL01000001.1"/>
</dbReference>
<accession>A0A4Q6I796</accession>
<proteinExistence type="predicted"/>
<reference evidence="1 2" key="1">
    <citation type="submission" date="2018-06" db="EMBL/GenBank/DDBJ databases">
        <title>Complete Genome Sequence of Ehrlichia minasensis Isolated From Cattle.</title>
        <authorList>
            <person name="Aguiar D.M."/>
            <person name="Araujo J.P.A.Jr."/>
            <person name="Nakazato L."/>
            <person name="Bard E."/>
            <person name="Cabezas-Cruz A."/>
        </authorList>
    </citation>
    <scope>NUCLEOTIDE SEQUENCE [LARGE SCALE GENOMIC DNA]</scope>
    <source>
        <strain evidence="1 2">B11</strain>
    </source>
</reference>
<protein>
    <submittedName>
        <fullName evidence="1">Uncharacterized protein</fullName>
    </submittedName>
</protein>
<dbReference type="OrthoDB" id="9936272at2"/>
<sequence length="202" mass="22975">MDLILLLLTDGKPCLVPTNQCRIKRDGDGRIKHASMVDRSLNFRLGPPNSQSPYASFHTLFLSRFMRYVISTSEHLPADILFLFGKSDLLNKKVCMVLKIPKCSLRDFSEMGSILDNKFLVGHGMQDMSFDDTKYRDHAINLFNGMKDRIKINSQVPGDRNHILSFYDSEGSLYHTEYVTSKVQGTIVNPVTNSTTYTKIMN</sequence>
<evidence type="ECO:0000313" key="1">
    <source>
        <dbReference type="EMBL" id="RZB13210.1"/>
    </source>
</evidence>